<dbReference type="Proteomes" id="UP000694255">
    <property type="component" value="Unassembled WGS sequence"/>
</dbReference>
<evidence type="ECO:0000256" key="2">
    <source>
        <dbReference type="ARBA" id="ARBA00022737"/>
    </source>
</evidence>
<sequence>MKLEDLPPELIQSIFDLLPTSTIKYLSRNGGWTIPYALQSGFNSISIIHNIIPFDIPNITNHHHLEKRGILPTFTTPLLPNKNRTAVFGSLYELISFLDQNSGFIPTEVAFDSLDDLIIFHDTHHDKLIKIPYLKVSLPRYLPFNDSTFDKIKLIQSYPYNICVQQFPMHGDYSVDGATIQFNSEIRHLEIPNLHLSDPKLVLQQLPNLQSLSLDDLLELSLDDIPTTLRHVSFTNSKLANKKNYQLQLPESVSSMEIRDTISPTPLKGGMKMIDYTNVDQLKFSKGVFSISSTMILPPNLKKLMFWDCSMKAFPIFGQANHFQNLGNLVISGECYHQFYYDFFNSEFPDSLIEIYVNNTTLKRPSDDLYNNFPDFFDNSKRFIIGKKCHLPRHLKKLSLKCPDAIIKPTLQLPDTLERLELFDFSEIPNFSNLKLPTNLKYLRLDKSRVDLDGVVFPVGLEVLIISNIQVSNVSNSNLLELENLRTLSIKTTDKNIEISYVNGTPLGQCDFRNMKSLRTLESRRINCGSELLMKLPPSVQTLSLEECGFMNISPDFSFPQSLCEFKYTLNGINLDILENLPDTLEVIDLTNCAVSGSGTFRNMPRLQYLDLSCGLYESMIEEMHLERFSRLEVLRMRNSQIRNINLTKFPRNLTELHLAIPNMSSLTGDFAQQFPYLKYLIMDSTDLRKVEMSGTHINFASRIQHVSFMSCNFTSLNFINWKNNIGRIDLRCNPELDTDDIVELCQSYTNKGYLGEGIFTNALDCRLKRFRAAGIVKG</sequence>
<accession>A0A8J5QJB1</accession>
<evidence type="ECO:0000313" key="4">
    <source>
        <dbReference type="Proteomes" id="UP000694255"/>
    </source>
</evidence>
<evidence type="ECO:0000256" key="1">
    <source>
        <dbReference type="ARBA" id="ARBA00022614"/>
    </source>
</evidence>
<protein>
    <submittedName>
        <fullName evidence="3">Uncharacterized protein</fullName>
    </submittedName>
</protein>
<dbReference type="PANTHER" id="PTHR45712">
    <property type="entry name" value="AGAP008170-PA"/>
    <property type="match status" value="1"/>
</dbReference>
<name>A0A8J5QJB1_9ASCO</name>
<keyword evidence="1" id="KW-0433">Leucine-rich repeat</keyword>
<dbReference type="InterPro" id="IPR050333">
    <property type="entry name" value="SLRP"/>
</dbReference>
<comment type="caution">
    <text evidence="3">The sequence shown here is derived from an EMBL/GenBank/DDBJ whole genome shotgun (WGS) entry which is preliminary data.</text>
</comment>
<dbReference type="RefSeq" id="XP_049262359.1">
    <property type="nucleotide sequence ID" value="XM_049408341.1"/>
</dbReference>
<gene>
    <name evidence="3" type="ORF">J8A68_004388</name>
</gene>
<dbReference type="EMBL" id="JAGSYN010000184">
    <property type="protein sequence ID" value="KAG7662126.1"/>
    <property type="molecule type" value="Genomic_DNA"/>
</dbReference>
<evidence type="ECO:0000313" key="3">
    <source>
        <dbReference type="EMBL" id="KAG7662126.1"/>
    </source>
</evidence>
<reference evidence="3 4" key="1">
    <citation type="journal article" date="2021" name="DNA Res.">
        <title>Genome analysis of Candida subhashii reveals its hybrid nature and dual mitochondrial genome conformations.</title>
        <authorList>
            <person name="Mixao V."/>
            <person name="Hegedusova E."/>
            <person name="Saus E."/>
            <person name="Pryszcz L.P."/>
            <person name="Cillingova A."/>
            <person name="Nosek J."/>
            <person name="Gabaldon T."/>
        </authorList>
    </citation>
    <scope>NUCLEOTIDE SEQUENCE [LARGE SCALE GENOMIC DNA]</scope>
    <source>
        <strain evidence="3 4">CBS 10753</strain>
    </source>
</reference>
<dbReference type="PANTHER" id="PTHR45712:SF22">
    <property type="entry name" value="INSULIN-LIKE GROWTH FACTOR-BINDING PROTEIN COMPLEX ACID LABILE SUBUNIT"/>
    <property type="match status" value="1"/>
</dbReference>
<keyword evidence="4" id="KW-1185">Reference proteome</keyword>
<dbReference type="GeneID" id="73471188"/>
<dbReference type="AlphaFoldDB" id="A0A8J5QJB1"/>
<dbReference type="OrthoDB" id="1099686at2759"/>
<keyword evidence="2" id="KW-0677">Repeat</keyword>
<organism evidence="3 4">
    <name type="scientific">[Candida] subhashii</name>
    <dbReference type="NCBI Taxonomy" id="561895"/>
    <lineage>
        <taxon>Eukaryota</taxon>
        <taxon>Fungi</taxon>
        <taxon>Dikarya</taxon>
        <taxon>Ascomycota</taxon>
        <taxon>Saccharomycotina</taxon>
        <taxon>Pichiomycetes</taxon>
        <taxon>Debaryomycetaceae</taxon>
        <taxon>Spathaspora</taxon>
    </lineage>
</organism>
<proteinExistence type="predicted"/>